<gene>
    <name evidence="1" type="ORF">EVA_21760</name>
</gene>
<evidence type="ECO:0000313" key="1">
    <source>
        <dbReference type="EMBL" id="EJW90133.1"/>
    </source>
</evidence>
<name>J9F6P0_9ZZZZ</name>
<dbReference type="AlphaFoldDB" id="J9F6P0"/>
<comment type="caution">
    <text evidence="1">The sequence shown here is derived from an EMBL/GenBank/DDBJ whole genome shotgun (WGS) entry which is preliminary data.</text>
</comment>
<organism evidence="1">
    <name type="scientific">gut metagenome</name>
    <dbReference type="NCBI Taxonomy" id="749906"/>
    <lineage>
        <taxon>unclassified sequences</taxon>
        <taxon>metagenomes</taxon>
        <taxon>organismal metagenomes</taxon>
    </lineage>
</organism>
<dbReference type="EMBL" id="AMCI01009029">
    <property type="protein sequence ID" value="EJW90133.1"/>
    <property type="molecule type" value="Genomic_DNA"/>
</dbReference>
<proteinExistence type="predicted"/>
<reference evidence="1" key="1">
    <citation type="journal article" date="2012" name="PLoS ONE">
        <title>Gene sets for utilization of primary and secondary nutrition supplies in the distal gut of endangered iberian lynx.</title>
        <authorList>
            <person name="Alcaide M."/>
            <person name="Messina E."/>
            <person name="Richter M."/>
            <person name="Bargiela R."/>
            <person name="Peplies J."/>
            <person name="Huws S.A."/>
            <person name="Newbold C.J."/>
            <person name="Golyshin P.N."/>
            <person name="Simon M.A."/>
            <person name="Lopez G."/>
            <person name="Yakimov M.M."/>
            <person name="Ferrer M."/>
        </authorList>
    </citation>
    <scope>NUCLEOTIDE SEQUENCE</scope>
</reference>
<accession>J9F6P0</accession>
<sequence length="46" mass="5084">MWQVKLTLRIAVRMPRFSTTSTTSDVSTPVCQAKAEPGSRIICRCG</sequence>
<protein>
    <submittedName>
        <fullName evidence="1">Uncharacterized protein</fullName>
    </submittedName>
</protein>